<proteinExistence type="predicted"/>
<evidence type="ECO:0000313" key="6">
    <source>
        <dbReference type="Proteomes" id="UP000621500"/>
    </source>
</evidence>
<keyword evidence="1" id="KW-0805">Transcription regulation</keyword>
<dbReference type="CDD" id="cd07377">
    <property type="entry name" value="WHTH_GntR"/>
    <property type="match status" value="1"/>
</dbReference>
<evidence type="ECO:0000256" key="1">
    <source>
        <dbReference type="ARBA" id="ARBA00023015"/>
    </source>
</evidence>
<dbReference type="Pfam" id="PF00392">
    <property type="entry name" value="GntR"/>
    <property type="match status" value="1"/>
</dbReference>
<dbReference type="PANTHER" id="PTHR44846:SF17">
    <property type="entry name" value="GNTR-FAMILY TRANSCRIPTIONAL REGULATOR"/>
    <property type="match status" value="1"/>
</dbReference>
<dbReference type="RefSeq" id="WP_203857808.1">
    <property type="nucleotide sequence ID" value="NZ_BAAAZQ010000004.1"/>
</dbReference>
<dbReference type="InterPro" id="IPR050679">
    <property type="entry name" value="Bact_HTH_transcr_reg"/>
</dbReference>
<feature type="domain" description="HTH gntR-type" evidence="4">
    <location>
        <begin position="5"/>
        <end position="73"/>
    </location>
</feature>
<name>A0ABQ4ENK3_9ACTN</name>
<evidence type="ECO:0000256" key="2">
    <source>
        <dbReference type="ARBA" id="ARBA00023125"/>
    </source>
</evidence>
<dbReference type="InterPro" id="IPR036390">
    <property type="entry name" value="WH_DNA-bd_sf"/>
</dbReference>
<keyword evidence="6" id="KW-1185">Reference proteome</keyword>
<evidence type="ECO:0000259" key="4">
    <source>
        <dbReference type="PROSITE" id="PS50949"/>
    </source>
</evidence>
<dbReference type="SUPFAM" id="SSF46785">
    <property type="entry name" value="Winged helix' DNA-binding domain"/>
    <property type="match status" value="1"/>
</dbReference>
<dbReference type="InterPro" id="IPR036388">
    <property type="entry name" value="WH-like_DNA-bd_sf"/>
</dbReference>
<comment type="caution">
    <text evidence="5">The sequence shown here is derived from an EMBL/GenBank/DDBJ whole genome shotgun (WGS) entry which is preliminary data.</text>
</comment>
<evidence type="ECO:0000313" key="5">
    <source>
        <dbReference type="EMBL" id="GIG96247.1"/>
    </source>
</evidence>
<gene>
    <name evidence="5" type="ORF">Pma05_28200</name>
</gene>
<dbReference type="Proteomes" id="UP000621500">
    <property type="component" value="Unassembled WGS sequence"/>
</dbReference>
<protein>
    <recommendedName>
        <fullName evidence="4">HTH gntR-type domain-containing protein</fullName>
    </recommendedName>
</protein>
<dbReference type="InterPro" id="IPR000524">
    <property type="entry name" value="Tscrpt_reg_HTH_GntR"/>
</dbReference>
<organism evidence="5 6">
    <name type="scientific">Plantactinospora mayteni</name>
    <dbReference type="NCBI Taxonomy" id="566021"/>
    <lineage>
        <taxon>Bacteria</taxon>
        <taxon>Bacillati</taxon>
        <taxon>Actinomycetota</taxon>
        <taxon>Actinomycetes</taxon>
        <taxon>Micromonosporales</taxon>
        <taxon>Micromonosporaceae</taxon>
        <taxon>Plantactinospora</taxon>
    </lineage>
</organism>
<reference evidence="5 6" key="1">
    <citation type="submission" date="2021-01" db="EMBL/GenBank/DDBJ databases">
        <title>Whole genome shotgun sequence of Plantactinospora mayteni NBRC 109088.</title>
        <authorList>
            <person name="Komaki H."/>
            <person name="Tamura T."/>
        </authorList>
    </citation>
    <scope>NUCLEOTIDE SEQUENCE [LARGE SCALE GENOMIC DNA]</scope>
    <source>
        <strain evidence="5 6">NBRC 109088</strain>
    </source>
</reference>
<dbReference type="PROSITE" id="PS50949">
    <property type="entry name" value="HTH_GNTR"/>
    <property type="match status" value="1"/>
</dbReference>
<keyword evidence="3" id="KW-0804">Transcription</keyword>
<dbReference type="PANTHER" id="PTHR44846">
    <property type="entry name" value="MANNOSYL-D-GLYCERATE TRANSPORT/METABOLISM SYSTEM REPRESSOR MNGR-RELATED"/>
    <property type="match status" value="1"/>
</dbReference>
<dbReference type="EMBL" id="BONX01000018">
    <property type="protein sequence ID" value="GIG96247.1"/>
    <property type="molecule type" value="Genomic_DNA"/>
</dbReference>
<evidence type="ECO:0000256" key="3">
    <source>
        <dbReference type="ARBA" id="ARBA00023163"/>
    </source>
</evidence>
<sequence length="77" mass="8457">MPNRPADYQRVIDAITEQIRAGELAPGDKLPTYAQLADQFKISVTTAQNALRILRERGLVEGHQGKGTFVAENPPLV</sequence>
<keyword evidence="2" id="KW-0238">DNA-binding</keyword>
<accession>A0ABQ4ENK3</accession>
<dbReference type="Gene3D" id="1.10.10.10">
    <property type="entry name" value="Winged helix-like DNA-binding domain superfamily/Winged helix DNA-binding domain"/>
    <property type="match status" value="1"/>
</dbReference>
<dbReference type="SMART" id="SM00345">
    <property type="entry name" value="HTH_GNTR"/>
    <property type="match status" value="1"/>
</dbReference>